<reference evidence="3" key="1">
    <citation type="submission" date="2016-04" db="EMBL/GenBank/DDBJ databases">
        <title>Cephalotus genome sequencing.</title>
        <authorList>
            <person name="Fukushima K."/>
            <person name="Hasebe M."/>
            <person name="Fang X."/>
        </authorList>
    </citation>
    <scope>NUCLEOTIDE SEQUENCE [LARGE SCALE GENOMIC DNA]</scope>
    <source>
        <strain evidence="3">cv. St1</strain>
    </source>
</reference>
<gene>
    <name evidence="2" type="ORF">CFOL_v3_36175</name>
</gene>
<accession>A0A1Q3DJW2</accession>
<comment type="caution">
    <text evidence="2">The sequence shown here is derived from an EMBL/GenBank/DDBJ whole genome shotgun (WGS) entry which is preliminary data.</text>
</comment>
<dbReference type="PANTHER" id="PTHR31286:SF99">
    <property type="entry name" value="DUF4283 DOMAIN-CONTAINING PROTEIN"/>
    <property type="match status" value="1"/>
</dbReference>
<name>A0A1Q3DJW2_CEPFO</name>
<dbReference type="InParanoid" id="A0A1Q3DJW2"/>
<dbReference type="AlphaFoldDB" id="A0A1Q3DJW2"/>
<protein>
    <submittedName>
        <fullName evidence="2">DUF4283 domain-containing protein</fullName>
    </submittedName>
</protein>
<feature type="region of interest" description="Disordered" evidence="1">
    <location>
        <begin position="195"/>
        <end position="255"/>
    </location>
</feature>
<evidence type="ECO:0000313" key="3">
    <source>
        <dbReference type="Proteomes" id="UP000187406"/>
    </source>
</evidence>
<organism evidence="2 3">
    <name type="scientific">Cephalotus follicularis</name>
    <name type="common">Albany pitcher plant</name>
    <dbReference type="NCBI Taxonomy" id="3775"/>
    <lineage>
        <taxon>Eukaryota</taxon>
        <taxon>Viridiplantae</taxon>
        <taxon>Streptophyta</taxon>
        <taxon>Embryophyta</taxon>
        <taxon>Tracheophyta</taxon>
        <taxon>Spermatophyta</taxon>
        <taxon>Magnoliopsida</taxon>
        <taxon>eudicotyledons</taxon>
        <taxon>Gunneridae</taxon>
        <taxon>Pentapetalae</taxon>
        <taxon>rosids</taxon>
        <taxon>fabids</taxon>
        <taxon>Oxalidales</taxon>
        <taxon>Cephalotaceae</taxon>
        <taxon>Cephalotus</taxon>
    </lineage>
</organism>
<sequence>MALCKESFSSIPVWVKLTNVPAELWTRPGLSYIASALGVPLCMDAATAAGNRLSFARVCVEMKANSSFPHSFKVRRRSGILADIQVQYVWKPAACSVCKVFDHSSKQCHLVDSKAIPDATNNNTQDLQEAGPASGVMAQVQSLPQEHTKAAELQVEQVEHLEAPRAPVQASDQAGVGMCPKVEECSTTEGHVVVPMERRNDPTTPLKMFSEADEPTSSDSLDPNPPDGSFRYIDGSGKKRKKKRDAAKKGITPFR</sequence>
<dbReference type="InterPro" id="IPR040256">
    <property type="entry name" value="At4g02000-like"/>
</dbReference>
<dbReference type="EMBL" id="BDDD01011306">
    <property type="protein sequence ID" value="GAV92797.1"/>
    <property type="molecule type" value="Genomic_DNA"/>
</dbReference>
<evidence type="ECO:0000313" key="2">
    <source>
        <dbReference type="EMBL" id="GAV92797.1"/>
    </source>
</evidence>
<dbReference type="PANTHER" id="PTHR31286">
    <property type="entry name" value="GLYCINE-RICH CELL WALL STRUCTURAL PROTEIN 1.8-LIKE"/>
    <property type="match status" value="1"/>
</dbReference>
<keyword evidence="3" id="KW-1185">Reference proteome</keyword>
<dbReference type="OrthoDB" id="1939300at2759"/>
<evidence type="ECO:0000256" key="1">
    <source>
        <dbReference type="SAM" id="MobiDB-lite"/>
    </source>
</evidence>
<dbReference type="Proteomes" id="UP000187406">
    <property type="component" value="Unassembled WGS sequence"/>
</dbReference>
<proteinExistence type="predicted"/>